<sequence>MCCFLQLKGETSGSRQFERKRAVAYNSKRNIRIGSRQKENVLLPTTRRGTCGSRQLERKHPDRVPDRKKTCRCLQLEGEHLDPVPGRKKTCCCLQLEGGHPVPDNSKENMPFPTTRSKTSRSPIRFPEWTLIRGFALNRNNGARRPLKVVKLLQCNALPQNYG</sequence>
<keyword evidence="2" id="KW-1185">Reference proteome</keyword>
<protein>
    <submittedName>
        <fullName evidence="1">Uncharacterized protein</fullName>
    </submittedName>
</protein>
<accession>A0ACB8BN26</accession>
<dbReference type="EMBL" id="MU266375">
    <property type="protein sequence ID" value="KAH7926906.1"/>
    <property type="molecule type" value="Genomic_DNA"/>
</dbReference>
<evidence type="ECO:0000313" key="2">
    <source>
        <dbReference type="Proteomes" id="UP000790709"/>
    </source>
</evidence>
<name>A0ACB8BN26_9AGAM</name>
<evidence type="ECO:0000313" key="1">
    <source>
        <dbReference type="EMBL" id="KAH7926906.1"/>
    </source>
</evidence>
<proteinExistence type="predicted"/>
<gene>
    <name evidence="1" type="ORF">BV22DRAFT_1154569</name>
</gene>
<organism evidence="1 2">
    <name type="scientific">Leucogyrophana mollusca</name>
    <dbReference type="NCBI Taxonomy" id="85980"/>
    <lineage>
        <taxon>Eukaryota</taxon>
        <taxon>Fungi</taxon>
        <taxon>Dikarya</taxon>
        <taxon>Basidiomycota</taxon>
        <taxon>Agaricomycotina</taxon>
        <taxon>Agaricomycetes</taxon>
        <taxon>Agaricomycetidae</taxon>
        <taxon>Boletales</taxon>
        <taxon>Boletales incertae sedis</taxon>
        <taxon>Leucogyrophana</taxon>
    </lineage>
</organism>
<comment type="caution">
    <text evidence="1">The sequence shown here is derived from an EMBL/GenBank/DDBJ whole genome shotgun (WGS) entry which is preliminary data.</text>
</comment>
<reference evidence="1" key="1">
    <citation type="journal article" date="2021" name="New Phytol.">
        <title>Evolutionary innovations through gain and loss of genes in the ectomycorrhizal Boletales.</title>
        <authorList>
            <person name="Wu G."/>
            <person name="Miyauchi S."/>
            <person name="Morin E."/>
            <person name="Kuo A."/>
            <person name="Drula E."/>
            <person name="Varga T."/>
            <person name="Kohler A."/>
            <person name="Feng B."/>
            <person name="Cao Y."/>
            <person name="Lipzen A."/>
            <person name="Daum C."/>
            <person name="Hundley H."/>
            <person name="Pangilinan J."/>
            <person name="Johnson J."/>
            <person name="Barry K."/>
            <person name="LaButti K."/>
            <person name="Ng V."/>
            <person name="Ahrendt S."/>
            <person name="Min B."/>
            <person name="Choi I.G."/>
            <person name="Park H."/>
            <person name="Plett J.M."/>
            <person name="Magnuson J."/>
            <person name="Spatafora J.W."/>
            <person name="Nagy L.G."/>
            <person name="Henrissat B."/>
            <person name="Grigoriev I.V."/>
            <person name="Yang Z.L."/>
            <person name="Xu J."/>
            <person name="Martin F.M."/>
        </authorList>
    </citation>
    <scope>NUCLEOTIDE SEQUENCE</scope>
    <source>
        <strain evidence="1">KUC20120723A-06</strain>
    </source>
</reference>
<dbReference type="Proteomes" id="UP000790709">
    <property type="component" value="Unassembled WGS sequence"/>
</dbReference>